<dbReference type="SUPFAM" id="SSF51735">
    <property type="entry name" value="NAD(P)-binding Rossmann-fold domains"/>
    <property type="match status" value="1"/>
</dbReference>
<dbReference type="GeneID" id="70249979"/>
<accession>A0AAD4L1K7</accession>
<comment type="caution">
    <text evidence="2">The sequence shown here is derived from an EMBL/GenBank/DDBJ whole genome shotgun (WGS) entry which is preliminary data.</text>
</comment>
<dbReference type="InterPro" id="IPR036291">
    <property type="entry name" value="NAD(P)-bd_dom_sf"/>
</dbReference>
<proteinExistence type="predicted"/>
<dbReference type="Gene3D" id="3.40.50.720">
    <property type="entry name" value="NAD(P)-binding Rossmann-like Domain"/>
    <property type="match status" value="1"/>
</dbReference>
<evidence type="ECO:0000313" key="3">
    <source>
        <dbReference type="Proteomes" id="UP001201262"/>
    </source>
</evidence>
<dbReference type="EMBL" id="JAJTJA010000001">
    <property type="protein sequence ID" value="KAH8705873.1"/>
    <property type="molecule type" value="Genomic_DNA"/>
</dbReference>
<sequence>MSITKPRHALVIGASGLAGWAVVNTLLQEYPEKGTFAKVTAVLNRPLSMKRSRWPTSSSVKFQLVTGVNLSAGSLKDSVSYLRENIPDLHTVTHVYYFAYQQQDDPAEEIKVNISMLEGVITALNDYALGLEFLVVPTGSRAYGIYIPGGCFTPPYKESMGHVPEPERSKLHYYPMQDYLARSSKGKSWTWCDVRPDAIIGFTPNGSTFSLAAHWYNYLSLYAAVEGKGAKVPYPGVEAAYNSLFNGVSSGMIAKFSIWASLHPEKTGNGEIFNIVDQDRPLSMETHWPVIASFFNLEGTAPVEDQDPILLRPTKYAEKNKKLLRGGNASQLWKASWLDEYGHWSRFDRQYSVDKLRSVGFLEECDANSSWLDTFALLKTAQEEELDHQEVE</sequence>
<keyword evidence="3" id="KW-1185">Reference proteome</keyword>
<dbReference type="CDD" id="cd08948">
    <property type="entry name" value="5beta-POR_like_SDR_a"/>
    <property type="match status" value="1"/>
</dbReference>
<name>A0AAD4L1K7_9EURO</name>
<dbReference type="InterPro" id="IPR055222">
    <property type="entry name" value="PRISE-like_Rossmann-fold"/>
</dbReference>
<dbReference type="RefSeq" id="XP_046078494.1">
    <property type="nucleotide sequence ID" value="XM_046219692.1"/>
</dbReference>
<dbReference type="AlphaFoldDB" id="A0AAD4L1K7"/>
<organism evidence="2 3">
    <name type="scientific">Talaromyces proteolyticus</name>
    <dbReference type="NCBI Taxonomy" id="1131652"/>
    <lineage>
        <taxon>Eukaryota</taxon>
        <taxon>Fungi</taxon>
        <taxon>Dikarya</taxon>
        <taxon>Ascomycota</taxon>
        <taxon>Pezizomycotina</taxon>
        <taxon>Eurotiomycetes</taxon>
        <taxon>Eurotiomycetidae</taxon>
        <taxon>Eurotiales</taxon>
        <taxon>Trichocomaceae</taxon>
        <taxon>Talaromyces</taxon>
        <taxon>Talaromyces sect. Bacilispori</taxon>
    </lineage>
</organism>
<dbReference type="PANTHER" id="PTHR32487:SF4">
    <property type="entry name" value="SIRQ PROTEIN"/>
    <property type="match status" value="1"/>
</dbReference>
<feature type="domain" description="PRISE-like Rossmann-fold" evidence="1">
    <location>
        <begin position="9"/>
        <end position="312"/>
    </location>
</feature>
<reference evidence="2" key="1">
    <citation type="submission" date="2021-12" db="EMBL/GenBank/DDBJ databases">
        <title>Convergent genome expansion in fungi linked to evolution of root-endophyte symbiosis.</title>
        <authorList>
            <consortium name="DOE Joint Genome Institute"/>
            <person name="Ke Y.-H."/>
            <person name="Bonito G."/>
            <person name="Liao H.-L."/>
            <person name="Looney B."/>
            <person name="Rojas-Flechas A."/>
            <person name="Nash J."/>
            <person name="Hameed K."/>
            <person name="Schadt C."/>
            <person name="Martin F."/>
            <person name="Crous P.W."/>
            <person name="Miettinen O."/>
            <person name="Magnuson J.K."/>
            <person name="Labbe J."/>
            <person name="Jacobson D."/>
            <person name="Doktycz M.J."/>
            <person name="Veneault-Fourrey C."/>
            <person name="Kuo A."/>
            <person name="Mondo S."/>
            <person name="Calhoun S."/>
            <person name="Riley R."/>
            <person name="Ohm R."/>
            <person name="LaButti K."/>
            <person name="Andreopoulos B."/>
            <person name="Pangilinan J."/>
            <person name="Nolan M."/>
            <person name="Tritt A."/>
            <person name="Clum A."/>
            <person name="Lipzen A."/>
            <person name="Daum C."/>
            <person name="Barry K."/>
            <person name="Grigoriev I.V."/>
            <person name="Vilgalys R."/>
        </authorList>
    </citation>
    <scope>NUCLEOTIDE SEQUENCE</scope>
    <source>
        <strain evidence="2">PMI_201</strain>
    </source>
</reference>
<gene>
    <name evidence="2" type="ORF">BGW36DRAFT_422407</name>
</gene>
<evidence type="ECO:0000313" key="2">
    <source>
        <dbReference type="EMBL" id="KAH8705873.1"/>
    </source>
</evidence>
<dbReference type="Pfam" id="PF22917">
    <property type="entry name" value="PRISE"/>
    <property type="match status" value="1"/>
</dbReference>
<dbReference type="Proteomes" id="UP001201262">
    <property type="component" value="Unassembled WGS sequence"/>
</dbReference>
<protein>
    <recommendedName>
        <fullName evidence="1">PRISE-like Rossmann-fold domain-containing protein</fullName>
    </recommendedName>
</protein>
<dbReference type="PANTHER" id="PTHR32487">
    <property type="entry name" value="3-OXO-DELTA(4,5)-STEROID 5-BETA-REDUCTASE"/>
    <property type="match status" value="1"/>
</dbReference>
<evidence type="ECO:0000259" key="1">
    <source>
        <dbReference type="Pfam" id="PF22917"/>
    </source>
</evidence>